<organism evidence="2 3">
    <name type="scientific">Geodia barretti</name>
    <name type="common">Barrett's horny sponge</name>
    <dbReference type="NCBI Taxonomy" id="519541"/>
    <lineage>
        <taxon>Eukaryota</taxon>
        <taxon>Metazoa</taxon>
        <taxon>Porifera</taxon>
        <taxon>Demospongiae</taxon>
        <taxon>Heteroscleromorpha</taxon>
        <taxon>Tetractinellida</taxon>
        <taxon>Astrophorina</taxon>
        <taxon>Geodiidae</taxon>
        <taxon>Geodia</taxon>
    </lineage>
</organism>
<keyword evidence="3" id="KW-1185">Reference proteome</keyword>
<evidence type="ECO:0000256" key="1">
    <source>
        <dbReference type="SAM" id="MobiDB-lite"/>
    </source>
</evidence>
<dbReference type="Proteomes" id="UP001174909">
    <property type="component" value="Unassembled WGS sequence"/>
</dbReference>
<name>A0AA35TEI1_GEOBA</name>
<accession>A0AA35TEI1</accession>
<dbReference type="InterPro" id="IPR052482">
    <property type="entry name" value="mtLSU_mL37"/>
</dbReference>
<feature type="non-terminal residue" evidence="2">
    <location>
        <position position="1"/>
    </location>
</feature>
<keyword evidence="2" id="KW-0687">Ribonucleoprotein</keyword>
<dbReference type="EMBL" id="CASHTH010003549">
    <property type="protein sequence ID" value="CAI8046264.1"/>
    <property type="molecule type" value="Genomic_DNA"/>
</dbReference>
<keyword evidence="2" id="KW-0689">Ribosomal protein</keyword>
<protein>
    <submittedName>
        <fullName evidence="2">39S ribosomal protein L37, mitochondrial</fullName>
    </submittedName>
</protein>
<dbReference type="PANTHER" id="PTHR15889">
    <property type="entry name" value="MITOCHONDRIAL RIBOSOMAL PROTEIN L37"/>
    <property type="match status" value="1"/>
</dbReference>
<proteinExistence type="predicted"/>
<comment type="caution">
    <text evidence="2">The sequence shown here is derived from an EMBL/GenBank/DDBJ whole genome shotgun (WGS) entry which is preliminary data.</text>
</comment>
<evidence type="ECO:0000313" key="2">
    <source>
        <dbReference type="EMBL" id="CAI8046264.1"/>
    </source>
</evidence>
<dbReference type="GO" id="GO:0005739">
    <property type="term" value="C:mitochondrion"/>
    <property type="evidence" value="ECO:0007669"/>
    <property type="project" value="TreeGrafter"/>
</dbReference>
<gene>
    <name evidence="2" type="ORF">GBAR_LOCUS25569</name>
</gene>
<dbReference type="PANTHER" id="PTHR15889:SF2">
    <property type="entry name" value="LARGE RIBOSOMAL SUBUNIT PROTEIN ML37"/>
    <property type="match status" value="1"/>
</dbReference>
<sequence>MRVSVRWLQLVPAYVVHPRVETVEADVQGYHWTGCRLLEGVPQAVREIEARVDVSLFRREVLRSIVVAREFETPSKENGLPPLSYAANLLRHVLMSVFSRAPSYPQLQNLHLAQGLSVSGSWMCHGHRMAVSGRPGDMLLSRHPLPPLFSPEEAESAQTVATPTRELFTDLKQWEICDWAEEERDKDSEGKEEDEEGSGGTVETFPHLHTLFMVSKSHLWEVQQIQKGLLFLFSRLVEEGVSRYGSGVMREGARLPHPLCGQCVVTDGRSVTLMWLQMSSLNVEG</sequence>
<dbReference type="AlphaFoldDB" id="A0AA35TEI1"/>
<reference evidence="2" key="1">
    <citation type="submission" date="2023-03" db="EMBL/GenBank/DDBJ databases">
        <authorList>
            <person name="Steffen K."/>
            <person name="Cardenas P."/>
        </authorList>
    </citation>
    <scope>NUCLEOTIDE SEQUENCE</scope>
</reference>
<evidence type="ECO:0000313" key="3">
    <source>
        <dbReference type="Proteomes" id="UP001174909"/>
    </source>
</evidence>
<dbReference type="GO" id="GO:0005840">
    <property type="term" value="C:ribosome"/>
    <property type="evidence" value="ECO:0007669"/>
    <property type="project" value="UniProtKB-KW"/>
</dbReference>
<feature type="region of interest" description="Disordered" evidence="1">
    <location>
        <begin position="182"/>
        <end position="202"/>
    </location>
</feature>